<name>A0A7S1AHC3_NOCSC</name>
<evidence type="ECO:0000256" key="4">
    <source>
        <dbReference type="ARBA" id="ARBA00022603"/>
    </source>
</evidence>
<gene>
    <name evidence="13" type="ORF">NSCI0253_LOCUS28616</name>
</gene>
<dbReference type="GO" id="GO:0000463">
    <property type="term" value="P:maturation of LSU-rRNA from tricistronic rRNA transcript (SSU-rRNA, 5.8S rRNA, LSU-rRNA)"/>
    <property type="evidence" value="ECO:0007669"/>
    <property type="project" value="TreeGrafter"/>
</dbReference>
<feature type="compositionally biased region" description="Acidic residues" evidence="9">
    <location>
        <begin position="486"/>
        <end position="502"/>
    </location>
</feature>
<feature type="compositionally biased region" description="Acidic residues" evidence="9">
    <location>
        <begin position="577"/>
        <end position="591"/>
    </location>
</feature>
<feature type="compositionally biased region" description="Basic and acidic residues" evidence="9">
    <location>
        <begin position="737"/>
        <end position="759"/>
    </location>
</feature>
<dbReference type="Pfam" id="PF07780">
    <property type="entry name" value="Spb1_C"/>
    <property type="match status" value="1"/>
</dbReference>
<feature type="binding site" evidence="8">
    <location>
        <position position="56"/>
    </location>
    <ligand>
        <name>S-adenosyl-L-methionine</name>
        <dbReference type="ChEBI" id="CHEBI:59789"/>
    </ligand>
</feature>
<feature type="binding site" evidence="8">
    <location>
        <position position="117"/>
    </location>
    <ligand>
        <name>S-adenosyl-L-methionine</name>
        <dbReference type="ChEBI" id="CHEBI:59789"/>
    </ligand>
</feature>
<keyword evidence="5 8" id="KW-0808">Transferase</keyword>
<feature type="compositionally biased region" description="Basic and acidic residues" evidence="9">
    <location>
        <begin position="406"/>
        <end position="427"/>
    </location>
</feature>
<reference evidence="13" key="1">
    <citation type="submission" date="2021-01" db="EMBL/GenBank/DDBJ databases">
        <authorList>
            <person name="Corre E."/>
            <person name="Pelletier E."/>
            <person name="Niang G."/>
            <person name="Scheremetjew M."/>
            <person name="Finn R."/>
            <person name="Kale V."/>
            <person name="Holt S."/>
            <person name="Cochrane G."/>
            <person name="Meng A."/>
            <person name="Brown T."/>
            <person name="Cohen L."/>
        </authorList>
    </citation>
    <scope>NUCLEOTIDE SEQUENCE</scope>
</reference>
<keyword evidence="3 8" id="KW-0698">rRNA processing</keyword>
<evidence type="ECO:0000256" key="1">
    <source>
        <dbReference type="ARBA" id="ARBA00004604"/>
    </source>
</evidence>
<evidence type="ECO:0000259" key="11">
    <source>
        <dbReference type="Pfam" id="PF07780"/>
    </source>
</evidence>
<dbReference type="GO" id="GO:0000466">
    <property type="term" value="P:maturation of 5.8S rRNA from tricistronic rRNA transcript (SSU-rRNA, 5.8S rRNA, LSU-rRNA)"/>
    <property type="evidence" value="ECO:0007669"/>
    <property type="project" value="TreeGrafter"/>
</dbReference>
<feature type="compositionally biased region" description="Basic and acidic residues" evidence="9">
    <location>
        <begin position="929"/>
        <end position="958"/>
    </location>
</feature>
<dbReference type="EMBL" id="HBFQ01040353">
    <property type="protein sequence ID" value="CAD8854265.1"/>
    <property type="molecule type" value="Transcribed_RNA"/>
</dbReference>
<comment type="catalytic activity">
    <reaction evidence="8">
        <text>a ribonucleotide in rRNA + S-adenosyl-L-methionine = a 2'-O-methylribonucleotide in rRNA + S-adenosyl-L-homocysteine + H(+)</text>
        <dbReference type="Rhea" id="RHEA:48628"/>
        <dbReference type="Rhea" id="RHEA-COMP:12164"/>
        <dbReference type="Rhea" id="RHEA-COMP:12165"/>
        <dbReference type="ChEBI" id="CHEBI:15378"/>
        <dbReference type="ChEBI" id="CHEBI:57856"/>
        <dbReference type="ChEBI" id="CHEBI:59789"/>
        <dbReference type="ChEBI" id="CHEBI:90675"/>
        <dbReference type="ChEBI" id="CHEBI:90676"/>
    </reaction>
</comment>
<dbReference type="PANTHER" id="PTHR10920">
    <property type="entry name" value="RIBOSOMAL RNA METHYLTRANSFERASE"/>
    <property type="match status" value="1"/>
</dbReference>
<evidence type="ECO:0000256" key="6">
    <source>
        <dbReference type="ARBA" id="ARBA00022691"/>
    </source>
</evidence>
<feature type="region of interest" description="Disordered" evidence="9">
    <location>
        <begin position="519"/>
        <end position="545"/>
    </location>
</feature>
<dbReference type="EC" id="2.1.1.-" evidence="8"/>
<feature type="binding site" evidence="8">
    <location>
        <position position="58"/>
    </location>
    <ligand>
        <name>S-adenosyl-L-methionine</name>
        <dbReference type="ChEBI" id="CHEBI:59789"/>
    </ligand>
</feature>
<dbReference type="SUPFAM" id="SSF53335">
    <property type="entry name" value="S-adenosyl-L-methionine-dependent methyltransferases"/>
    <property type="match status" value="1"/>
</dbReference>
<feature type="binding site" evidence="8">
    <location>
        <position position="92"/>
    </location>
    <ligand>
        <name>S-adenosyl-L-methionine</name>
        <dbReference type="ChEBI" id="CHEBI:59789"/>
    </ligand>
</feature>
<evidence type="ECO:0000313" key="13">
    <source>
        <dbReference type="EMBL" id="CAD8854265.1"/>
    </source>
</evidence>
<evidence type="ECO:0000256" key="5">
    <source>
        <dbReference type="ARBA" id="ARBA00022679"/>
    </source>
</evidence>
<feature type="region of interest" description="Disordered" evidence="9">
    <location>
        <begin position="626"/>
        <end position="783"/>
    </location>
</feature>
<dbReference type="AlphaFoldDB" id="A0A7S1AHC3"/>
<proteinExistence type="inferred from homology"/>
<dbReference type="PANTHER" id="PTHR10920:SF13">
    <property type="entry name" value="PRE-RRNA 2'-O-RIBOSE RNA METHYLTRANSFERASE FTSJ3"/>
    <property type="match status" value="1"/>
</dbReference>
<feature type="active site" description="Proton acceptor" evidence="8">
    <location>
        <position position="157"/>
    </location>
</feature>
<dbReference type="InterPro" id="IPR028589">
    <property type="entry name" value="SPB1-like"/>
</dbReference>
<dbReference type="GO" id="GO:0030687">
    <property type="term" value="C:preribosome, large subunit precursor"/>
    <property type="evidence" value="ECO:0007669"/>
    <property type="project" value="TreeGrafter"/>
</dbReference>
<protein>
    <recommendedName>
        <fullName evidence="8">Putative rRNA methyltransferase</fullName>
        <ecNumber evidence="8">2.1.1.-</ecNumber>
    </recommendedName>
    <alternativeName>
        <fullName evidence="8">2'-O-ribose RNA methyltransferase SPB1 homolog</fullName>
    </alternativeName>
</protein>
<dbReference type="FunFam" id="3.40.50.150:FF:000004">
    <property type="entry name" value="AdoMet-dependent rRNA methyltransferase SPB1"/>
    <property type="match status" value="1"/>
</dbReference>
<dbReference type="HAMAP" id="MF_01547">
    <property type="entry name" value="RNA_methyltr_E"/>
    <property type="match status" value="1"/>
</dbReference>
<dbReference type="Pfam" id="PF01728">
    <property type="entry name" value="FtsJ"/>
    <property type="match status" value="1"/>
</dbReference>
<dbReference type="HAMAP" id="MF_03163">
    <property type="entry name" value="RNA_methyltr_E_SPB1"/>
    <property type="match status" value="1"/>
</dbReference>
<evidence type="ECO:0000256" key="3">
    <source>
        <dbReference type="ARBA" id="ARBA00022552"/>
    </source>
</evidence>
<dbReference type="InterPro" id="IPR002877">
    <property type="entry name" value="RNA_MeTrfase_FtsJ_dom"/>
</dbReference>
<accession>A0A7S1AHC3</accession>
<evidence type="ECO:0000256" key="7">
    <source>
        <dbReference type="ARBA" id="ARBA00023242"/>
    </source>
</evidence>
<evidence type="ECO:0000256" key="2">
    <source>
        <dbReference type="ARBA" id="ARBA00022517"/>
    </source>
</evidence>
<feature type="binding site" evidence="8">
    <location>
        <position position="76"/>
    </location>
    <ligand>
        <name>S-adenosyl-L-methionine</name>
        <dbReference type="ChEBI" id="CHEBI:59789"/>
    </ligand>
</feature>
<comment type="similarity">
    <text evidence="8">Belongs to the class I-like SAM-binding methyltransferase superfamily. RNA methyltransferase RlmE family. SPB1 subfamily.</text>
</comment>
<keyword evidence="7 8" id="KW-0539">Nucleus</keyword>
<dbReference type="Gene3D" id="3.40.50.150">
    <property type="entry name" value="Vaccinia Virus protein VP39"/>
    <property type="match status" value="1"/>
</dbReference>
<feature type="compositionally biased region" description="Basic and acidic residues" evidence="9">
    <location>
        <begin position="709"/>
        <end position="730"/>
    </location>
</feature>
<comment type="function">
    <text evidence="8">Probable methyltransferase involved in the maturation of rRNA and in the biogenesis of ribosomal subunits.</text>
</comment>
<keyword evidence="6 8" id="KW-0949">S-adenosyl-L-methionine</keyword>
<evidence type="ECO:0000259" key="12">
    <source>
        <dbReference type="Pfam" id="PF11861"/>
    </source>
</evidence>
<dbReference type="GO" id="GO:0016435">
    <property type="term" value="F:rRNA (guanine) methyltransferase activity"/>
    <property type="evidence" value="ECO:0007669"/>
    <property type="project" value="TreeGrafter"/>
</dbReference>
<keyword evidence="4 8" id="KW-0489">Methyltransferase</keyword>
<feature type="region of interest" description="Disordered" evidence="9">
    <location>
        <begin position="385"/>
        <end position="506"/>
    </location>
</feature>
<dbReference type="InterPro" id="IPR029063">
    <property type="entry name" value="SAM-dependent_MTases_sf"/>
</dbReference>
<comment type="subcellular location">
    <subcellularLocation>
        <location evidence="1 8">Nucleus</location>
        <location evidence="1 8">Nucleolus</location>
    </subcellularLocation>
</comment>
<feature type="compositionally biased region" description="Basic and acidic residues" evidence="9">
    <location>
        <begin position="471"/>
        <end position="485"/>
    </location>
</feature>
<dbReference type="GO" id="GO:0008650">
    <property type="term" value="F:rRNA (uridine-2'-O-)-methyltransferase activity"/>
    <property type="evidence" value="ECO:0007669"/>
    <property type="project" value="TreeGrafter"/>
</dbReference>
<evidence type="ECO:0000256" key="9">
    <source>
        <dbReference type="SAM" id="MobiDB-lite"/>
    </source>
</evidence>
<keyword evidence="2 8" id="KW-0690">Ribosome biogenesis</keyword>
<dbReference type="Pfam" id="PF11861">
    <property type="entry name" value="DUF3381"/>
    <property type="match status" value="1"/>
</dbReference>
<dbReference type="InterPro" id="IPR015507">
    <property type="entry name" value="rRNA-MeTfrase_E"/>
</dbReference>
<feature type="region of interest" description="Disordered" evidence="9">
    <location>
        <begin position="568"/>
        <end position="598"/>
    </location>
</feature>
<feature type="compositionally biased region" description="Basic residues" evidence="9">
    <location>
        <begin position="959"/>
        <end position="986"/>
    </location>
</feature>
<dbReference type="GO" id="GO:0005730">
    <property type="term" value="C:nucleolus"/>
    <property type="evidence" value="ECO:0007669"/>
    <property type="project" value="UniProtKB-SubCell"/>
</dbReference>
<evidence type="ECO:0000256" key="8">
    <source>
        <dbReference type="HAMAP-Rule" id="MF_03163"/>
    </source>
</evidence>
<feature type="domain" description="Ribosomal RNA methyltransferase FtsJ" evidence="10">
    <location>
        <begin position="24"/>
        <end position="200"/>
    </location>
</feature>
<dbReference type="InterPro" id="IPR024576">
    <property type="entry name" value="rRNA_MeTfrase_Spb1_DUF3381"/>
</dbReference>
<dbReference type="InterPro" id="IPR050082">
    <property type="entry name" value="RNA_methyltr_RlmE"/>
</dbReference>
<dbReference type="InterPro" id="IPR012920">
    <property type="entry name" value="rRNA_MeTfrase_SPB1-like_C"/>
</dbReference>
<evidence type="ECO:0000259" key="10">
    <source>
        <dbReference type="Pfam" id="PF01728"/>
    </source>
</evidence>
<feature type="compositionally biased region" description="Acidic residues" evidence="9">
    <location>
        <begin position="651"/>
        <end position="660"/>
    </location>
</feature>
<feature type="compositionally biased region" description="Basic and acidic residues" evidence="9">
    <location>
        <begin position="668"/>
        <end position="680"/>
    </location>
</feature>
<feature type="region of interest" description="Disordered" evidence="9">
    <location>
        <begin position="909"/>
        <end position="986"/>
    </location>
</feature>
<feature type="compositionally biased region" description="Basic residues" evidence="9">
    <location>
        <begin position="528"/>
        <end position="545"/>
    </location>
</feature>
<feature type="domain" description="DUF3381" evidence="12">
    <location>
        <begin position="239"/>
        <end position="439"/>
    </location>
</feature>
<sequence length="986" mass="111091">MVKKQKKGKDRLDKFYNLAKDQGYRARSAFKLIQLAKKQDFLSKAKICIDLCAAPGGWSQVAQRNMPHGALIIAVDLVPIKPIYGVVCMQSDITSDKCRNLLRKEMKGERADVVLHDGAPNVGASWAKDAFGQNELTLSAMKLSCEHLKPGGVFVTKVFRSADYNSLIWVFGQLFSKVDATKPTASRNVSAEIFVICSGFKGGKIDPRFFDPKWVFMEVIEPAAHDVPGSSLAELLKIKQTKHRSGYEEGYDNKVMDADAFFVAENPAQVLVTHHRLNLDAAGSKDISEHPLTTSEIRELCADLKILGRRDLSALMKWRLRILRDREKTERAEVKSKVAADAAAKAEAKGKKASPPSANSGVPEAEKTTVSKDVDDAIAQFLQGAEKEPGEADDSASEAESVVNESEMRLEEDLAAEIESRRREERRQQKKISARQKKQEFRRKMTLSHKSQLPTETELFKGGKRSVLALKNEDKYVERPVKGSDEESEGTEQSESDSDEELDRYAKMELELAIDHERRQAHLEEHHRNKMQRQRKGKKETRRQRVMAAWAGELNAFEQSIDQQLATQRLQNTEAADALEDDDDDESDGDLEALRDFQRAREMAADAKAPAGGNIDALALQASMDGPDVVQAPVQRKAPKKRKETTGESSTEAEEEEENPEMLALKDNNNHETLRSEHRAARWFSQDIFSTVGGDSALARGSDSDSDSDDKIREVSDDKLPHLPLTDKEQRKRKRKKEQERLEKLGKKVKVDEEERKPLEVVPLEAPQPLVPSKGPHKPSDPQELAETLALGSVLVDSKKSRMDIIDASFNRWIFDRDEALPVWFTEEEDKFNKPELPISKELMKQYRDKLREINARPIRKVAEARARKKNRLQKRIEKLRGSAMALVNTPDMSEHAKAKQMKSMVRKLAKQDERKVSVVALKKGGGGKRMEKKEAPKGAKVKVVDRRMKSDKRGEKRAAKRNKAKTSAKSRRQVKKKSAKSLPKK</sequence>
<feature type="region of interest" description="Disordered" evidence="9">
    <location>
        <begin position="346"/>
        <end position="371"/>
    </location>
</feature>
<feature type="domain" description="Ribosomal RNA methyltransferase SPB1-like C-terminal" evidence="11">
    <location>
        <begin position="778"/>
        <end position="961"/>
    </location>
</feature>
<organism evidence="13">
    <name type="scientific">Noctiluca scintillans</name>
    <name type="common">Sea sparkle</name>
    <name type="synonym">Red tide dinoflagellate</name>
    <dbReference type="NCBI Taxonomy" id="2966"/>
    <lineage>
        <taxon>Eukaryota</taxon>
        <taxon>Sar</taxon>
        <taxon>Alveolata</taxon>
        <taxon>Dinophyceae</taxon>
        <taxon>Noctilucales</taxon>
        <taxon>Noctilucaceae</taxon>
        <taxon>Noctiluca</taxon>
    </lineage>
</organism>